<dbReference type="GO" id="GO:0005524">
    <property type="term" value="F:ATP binding"/>
    <property type="evidence" value="ECO:0007669"/>
    <property type="project" value="InterPro"/>
</dbReference>
<organism evidence="6 7">
    <name type="scientific">Collinsella ihumii</name>
    <dbReference type="NCBI Taxonomy" id="1720204"/>
    <lineage>
        <taxon>Bacteria</taxon>
        <taxon>Bacillati</taxon>
        <taxon>Actinomycetota</taxon>
        <taxon>Coriobacteriia</taxon>
        <taxon>Coriobacteriales</taxon>
        <taxon>Coriobacteriaceae</taxon>
        <taxon>Collinsella</taxon>
    </lineage>
</organism>
<sequence length="1145" mass="125346">MDADRIVEGLRAEAALSSTYGRGLQLAKGGAVGKFELVTGSLGSTVSLTGRVEGSHGERYRTDVQLDADSGEMLDFSCTCPAAENYDGMCKHEIALVLDYLARNGAGPAYAARLGRKAPAPTPRRARQVPTSPQIVRLLNERSTRLVSETRRARSEFGRAPRGATAPVELLPTILPARDSIYSSGEQTWCIKLRVRSGSATYVVMNISALVDAWHSGSTVTYGKNLSFAHTPEAFTERARELLKLVSRVAASQRALFLSRWKYQEAGSGTEIKELPMAAADLIEMLDLLDGATVTFEPNDGPYGSRGASRTLRVQPGDPMIHTRLELAPDGGCSLKAPKSLYPFVAGDRMYLLDEEHAWRCSPEYAARAGAFLTQILPCRIELHIAQHDLPAFCRDVLPALRAATDLEAPAELEALVPPEPTFTFKVGLDDGRVTCDATVAYGAWEASLYGEAQRQTAHIRWVPPASTVRAAEPVRDRAAEYRVMDTVEAIFPGGIIEAGDLPGFDEDDDELLYNLLTEGLHELDELGEVLLSERLRSIHVQDSPNLTVRATLTSGLLDVAVNTSGLSAPDLVAYLASYKRKQKFVRLKNGDIMRLGEGVAAVGELADGLGVDATDLAAGVSDLPVNRALFVDGLLRHAPGLRLSRNDEFRALIRDFDTFADADFEVPASLAGVLRPYQQDGFRWLEMLERFGFGGILADDMGLGKTLQVIAHILARKEAGEKADAPADKADSATTLVVCPASLVYNWTSELERFAPALDVVAVLGSKAARRKLIAAARDHDVLVTSYDLMRRDVDLYEQEAFARVILDEAQYIKNPATQVARAAKRLPSRVRFALTGTPIENRTAELWSIFDFLMPGVLGSRDTFSKAYEGPVEGGDERATERLRCLVAPFILRRLKTDVLRDLPQKTENVLVARMAGEQLKLYQANQDRLARQISHELPAEFGRKKLQVLSELTRLRQICCDPSLAYEDYAGGSAKLDMCLELVSSAIDGGHRVLLFSQFTSMLDIIATRLAQAKVPCFVLTGSTSKEERRRLVARFQAGEAPVFLISLRAGGVGLNLTAADVVIHYDPWWNLAAQNQATDRAYRIGQERNVSVYKLICADTIEERIVAMQESKRELAEGLLSGEGVRSTSLSRDDILTLLNG</sequence>
<dbReference type="InterPro" id="IPR007527">
    <property type="entry name" value="Znf_SWIM"/>
</dbReference>
<keyword evidence="2" id="KW-0862">Zinc</keyword>
<dbReference type="InterPro" id="IPR001650">
    <property type="entry name" value="Helicase_C-like"/>
</dbReference>
<evidence type="ECO:0000259" key="4">
    <source>
        <dbReference type="PROSITE" id="PS51192"/>
    </source>
</evidence>
<reference evidence="6" key="2">
    <citation type="submission" date="2021-09" db="EMBL/GenBank/DDBJ databases">
        <authorList>
            <person name="Gilroy R."/>
        </authorList>
    </citation>
    <scope>NUCLEOTIDE SEQUENCE</scope>
    <source>
        <strain evidence="6">ChiGjej2B2-7701</strain>
    </source>
</reference>
<gene>
    <name evidence="6" type="ORF">K8U80_01830</name>
</gene>
<name>A0A921LQL3_9ACTN</name>
<dbReference type="GO" id="GO:0016787">
    <property type="term" value="F:hydrolase activity"/>
    <property type="evidence" value="ECO:0007669"/>
    <property type="project" value="UniProtKB-KW"/>
</dbReference>
<feature type="domain" description="Helicase ATP-binding" evidence="4">
    <location>
        <begin position="687"/>
        <end position="858"/>
    </location>
</feature>
<dbReference type="PANTHER" id="PTHR10799">
    <property type="entry name" value="SNF2/RAD54 HELICASE FAMILY"/>
    <property type="match status" value="1"/>
</dbReference>
<reference evidence="6" key="1">
    <citation type="journal article" date="2021" name="PeerJ">
        <title>Extensive microbial diversity within the chicken gut microbiome revealed by metagenomics and culture.</title>
        <authorList>
            <person name="Gilroy R."/>
            <person name="Ravi A."/>
            <person name="Getino M."/>
            <person name="Pursley I."/>
            <person name="Horton D.L."/>
            <person name="Alikhan N.F."/>
            <person name="Baker D."/>
            <person name="Gharbi K."/>
            <person name="Hall N."/>
            <person name="Watson M."/>
            <person name="Adriaenssens E.M."/>
            <person name="Foster-Nyarko E."/>
            <person name="Jarju S."/>
            <person name="Secka A."/>
            <person name="Antonio M."/>
            <person name="Oren A."/>
            <person name="Chaudhuri R.R."/>
            <person name="La Ragione R."/>
            <person name="Hildebrand F."/>
            <person name="Pallen M.J."/>
        </authorList>
    </citation>
    <scope>NUCLEOTIDE SEQUENCE</scope>
    <source>
        <strain evidence="6">ChiGjej2B2-7701</strain>
    </source>
</reference>
<dbReference type="InterPro" id="IPR014001">
    <property type="entry name" value="Helicase_ATP-bd"/>
</dbReference>
<evidence type="ECO:0000259" key="3">
    <source>
        <dbReference type="PROSITE" id="PS50966"/>
    </source>
</evidence>
<dbReference type="InterPro" id="IPR049730">
    <property type="entry name" value="SNF2/RAD54-like_C"/>
</dbReference>
<evidence type="ECO:0000313" key="7">
    <source>
        <dbReference type="Proteomes" id="UP000746751"/>
    </source>
</evidence>
<dbReference type="Gene3D" id="3.40.50.10810">
    <property type="entry name" value="Tandem AAA-ATPase domain"/>
    <property type="match status" value="1"/>
</dbReference>
<dbReference type="EMBL" id="DYVF01000014">
    <property type="protein sequence ID" value="HJG30115.1"/>
    <property type="molecule type" value="Genomic_DNA"/>
</dbReference>
<dbReference type="CDD" id="cd18793">
    <property type="entry name" value="SF2_C_SNF"/>
    <property type="match status" value="1"/>
</dbReference>
<dbReference type="AlphaFoldDB" id="A0A921LQL3"/>
<dbReference type="SMART" id="SM00490">
    <property type="entry name" value="HELICc"/>
    <property type="match status" value="1"/>
</dbReference>
<dbReference type="CDD" id="cd18012">
    <property type="entry name" value="DEXQc_arch_SWI2_SNF2"/>
    <property type="match status" value="1"/>
</dbReference>
<dbReference type="Pfam" id="PF08455">
    <property type="entry name" value="SNF2_assoc"/>
    <property type="match status" value="1"/>
</dbReference>
<dbReference type="InterPro" id="IPR000330">
    <property type="entry name" value="SNF2_N"/>
</dbReference>
<keyword evidence="2" id="KW-0479">Metal-binding</keyword>
<dbReference type="InterPro" id="IPR027417">
    <property type="entry name" value="P-loop_NTPase"/>
</dbReference>
<keyword evidence="6" id="KW-0547">Nucleotide-binding</keyword>
<dbReference type="SMART" id="SM00487">
    <property type="entry name" value="DEXDc"/>
    <property type="match status" value="1"/>
</dbReference>
<evidence type="ECO:0000259" key="5">
    <source>
        <dbReference type="PROSITE" id="PS51194"/>
    </source>
</evidence>
<keyword evidence="6" id="KW-0067">ATP-binding</keyword>
<dbReference type="GO" id="GO:0008270">
    <property type="term" value="F:zinc ion binding"/>
    <property type="evidence" value="ECO:0007669"/>
    <property type="project" value="UniProtKB-KW"/>
</dbReference>
<dbReference type="InterPro" id="IPR038718">
    <property type="entry name" value="SNF2-like_sf"/>
</dbReference>
<dbReference type="Pfam" id="PF00176">
    <property type="entry name" value="SNF2-rel_dom"/>
    <property type="match status" value="1"/>
</dbReference>
<dbReference type="Gene3D" id="3.40.50.300">
    <property type="entry name" value="P-loop containing nucleotide triphosphate hydrolases"/>
    <property type="match status" value="1"/>
</dbReference>
<keyword evidence="1" id="KW-0378">Hydrolase</keyword>
<accession>A0A921LQL3</accession>
<proteinExistence type="predicted"/>
<dbReference type="GO" id="GO:0004386">
    <property type="term" value="F:helicase activity"/>
    <property type="evidence" value="ECO:0007669"/>
    <property type="project" value="UniProtKB-KW"/>
</dbReference>
<dbReference type="SUPFAM" id="SSF52540">
    <property type="entry name" value="P-loop containing nucleoside triphosphate hydrolases"/>
    <property type="match status" value="2"/>
</dbReference>
<keyword evidence="2" id="KW-0863">Zinc-finger</keyword>
<dbReference type="PROSITE" id="PS51192">
    <property type="entry name" value="HELICASE_ATP_BIND_1"/>
    <property type="match status" value="1"/>
</dbReference>
<dbReference type="Pfam" id="PF00271">
    <property type="entry name" value="Helicase_C"/>
    <property type="match status" value="1"/>
</dbReference>
<dbReference type="PROSITE" id="PS50966">
    <property type="entry name" value="ZF_SWIM"/>
    <property type="match status" value="1"/>
</dbReference>
<feature type="domain" description="Helicase C-terminal" evidence="5">
    <location>
        <begin position="978"/>
        <end position="1140"/>
    </location>
</feature>
<dbReference type="Proteomes" id="UP000746751">
    <property type="component" value="Unassembled WGS sequence"/>
</dbReference>
<protein>
    <submittedName>
        <fullName evidence="6">DEAD/DEAH box helicase</fullName>
    </submittedName>
</protein>
<keyword evidence="6" id="KW-0347">Helicase</keyword>
<dbReference type="InterPro" id="IPR013663">
    <property type="entry name" value="Helicase_SWF/SNF/SWI_bac"/>
</dbReference>
<evidence type="ECO:0000313" key="6">
    <source>
        <dbReference type="EMBL" id="HJG30115.1"/>
    </source>
</evidence>
<evidence type="ECO:0000256" key="1">
    <source>
        <dbReference type="ARBA" id="ARBA00022801"/>
    </source>
</evidence>
<dbReference type="PROSITE" id="PS51194">
    <property type="entry name" value="HELICASE_CTER"/>
    <property type="match status" value="1"/>
</dbReference>
<feature type="domain" description="SWIM-type" evidence="3">
    <location>
        <begin position="60"/>
        <end position="101"/>
    </location>
</feature>
<evidence type="ECO:0000256" key="2">
    <source>
        <dbReference type="PROSITE-ProRule" id="PRU00325"/>
    </source>
</evidence>
<comment type="caution">
    <text evidence="6">The sequence shown here is derived from an EMBL/GenBank/DDBJ whole genome shotgun (WGS) entry which is preliminary data.</text>
</comment>